<organism evidence="8 9">
    <name type="scientific">Facklamia hominis</name>
    <dbReference type="NCBI Taxonomy" id="178214"/>
    <lineage>
        <taxon>Bacteria</taxon>
        <taxon>Bacillati</taxon>
        <taxon>Bacillota</taxon>
        <taxon>Bacilli</taxon>
        <taxon>Lactobacillales</taxon>
        <taxon>Aerococcaceae</taxon>
        <taxon>Facklamia</taxon>
    </lineage>
</organism>
<evidence type="ECO:0000256" key="5">
    <source>
        <dbReference type="NCBIfam" id="TIGR03284"/>
    </source>
</evidence>
<dbReference type="PROSITE" id="PS00091">
    <property type="entry name" value="THYMIDYLATE_SYNTHASE"/>
    <property type="match status" value="1"/>
</dbReference>
<dbReference type="Proteomes" id="UP001229251">
    <property type="component" value="Unassembled WGS sequence"/>
</dbReference>
<keyword evidence="3 8" id="KW-0808">Transferase</keyword>
<evidence type="ECO:0000256" key="1">
    <source>
        <dbReference type="ARBA" id="ARBA00011947"/>
    </source>
</evidence>
<keyword evidence="2 8" id="KW-0489">Methyltransferase</keyword>
<dbReference type="GO" id="GO:0005829">
    <property type="term" value="C:cytosol"/>
    <property type="evidence" value="ECO:0007669"/>
    <property type="project" value="TreeGrafter"/>
</dbReference>
<dbReference type="GO" id="GO:0004799">
    <property type="term" value="F:thymidylate synthase activity"/>
    <property type="evidence" value="ECO:0007669"/>
    <property type="project" value="UniProtKB-UniRule"/>
</dbReference>
<evidence type="ECO:0000313" key="9">
    <source>
        <dbReference type="Proteomes" id="UP001229251"/>
    </source>
</evidence>
<dbReference type="EMBL" id="JASOOE010000001">
    <property type="protein sequence ID" value="MDK7186442.1"/>
    <property type="molecule type" value="Genomic_DNA"/>
</dbReference>
<dbReference type="AlphaFoldDB" id="A0AAJ1Q2G3"/>
<accession>A0AAJ1Q2G3</accession>
<dbReference type="PRINTS" id="PR00108">
    <property type="entry name" value="THYMDSNTHASE"/>
</dbReference>
<comment type="caution">
    <text evidence="8">The sequence shown here is derived from an EMBL/GenBank/DDBJ whole genome shotgun (WGS) entry which is preliminary data.</text>
</comment>
<keyword evidence="4" id="KW-0545">Nucleotide biosynthesis</keyword>
<evidence type="ECO:0000256" key="6">
    <source>
        <dbReference type="PROSITE-ProRule" id="PRU10016"/>
    </source>
</evidence>
<dbReference type="GO" id="GO:0032259">
    <property type="term" value="P:methylation"/>
    <property type="evidence" value="ECO:0007669"/>
    <property type="project" value="UniProtKB-KW"/>
</dbReference>
<proteinExistence type="predicted"/>
<reference evidence="8" key="1">
    <citation type="submission" date="2023-05" db="EMBL/GenBank/DDBJ databases">
        <title>Cataloging the Phylogenetic Diversity of Human Bladder Bacteria.</title>
        <authorList>
            <person name="Du J."/>
        </authorList>
    </citation>
    <scope>NUCLEOTIDE SEQUENCE</scope>
    <source>
        <strain evidence="8">UMB1231</strain>
    </source>
</reference>
<protein>
    <recommendedName>
        <fullName evidence="1 5">Thymidylate synthase</fullName>
        <ecNumber evidence="1 5">2.1.1.45</ecNumber>
    </recommendedName>
</protein>
<dbReference type="NCBIfam" id="TIGR03284">
    <property type="entry name" value="thym_sym"/>
    <property type="match status" value="1"/>
</dbReference>
<evidence type="ECO:0000259" key="7">
    <source>
        <dbReference type="Pfam" id="PF00303"/>
    </source>
</evidence>
<name>A0AAJ1Q2G3_9LACT</name>
<evidence type="ECO:0000256" key="4">
    <source>
        <dbReference type="ARBA" id="ARBA00022727"/>
    </source>
</evidence>
<dbReference type="GO" id="GO:0006231">
    <property type="term" value="P:dTMP biosynthetic process"/>
    <property type="evidence" value="ECO:0007669"/>
    <property type="project" value="InterPro"/>
</dbReference>
<dbReference type="RefSeq" id="WP_285065134.1">
    <property type="nucleotide sequence ID" value="NZ_JASOOE010000001.1"/>
</dbReference>
<dbReference type="EC" id="2.1.1.45" evidence="1 5"/>
<dbReference type="PANTHER" id="PTHR11548">
    <property type="entry name" value="THYMIDYLATE SYNTHASE 1"/>
    <property type="match status" value="1"/>
</dbReference>
<evidence type="ECO:0000256" key="2">
    <source>
        <dbReference type="ARBA" id="ARBA00022603"/>
    </source>
</evidence>
<dbReference type="InterPro" id="IPR000398">
    <property type="entry name" value="Thymidylate_synthase"/>
</dbReference>
<feature type="active site" evidence="6">
    <location>
        <position position="161"/>
    </location>
</feature>
<dbReference type="SUPFAM" id="SSF55831">
    <property type="entry name" value="Thymidylate synthase/dCMP hydroxymethylase"/>
    <property type="match status" value="1"/>
</dbReference>
<feature type="domain" description="Thymidylate synthase/dCMP hydroxymethylase" evidence="7">
    <location>
        <begin position="8"/>
        <end position="280"/>
    </location>
</feature>
<dbReference type="Pfam" id="PF00303">
    <property type="entry name" value="Thymidylat_synt"/>
    <property type="match status" value="1"/>
</dbReference>
<evidence type="ECO:0000256" key="3">
    <source>
        <dbReference type="ARBA" id="ARBA00022679"/>
    </source>
</evidence>
<dbReference type="InterPro" id="IPR036926">
    <property type="entry name" value="Thymidate_synth/dCMP_Mease_sf"/>
</dbReference>
<dbReference type="InterPro" id="IPR020940">
    <property type="entry name" value="Thymidylate_synthase_AS"/>
</dbReference>
<sequence>MTQADVIYQDLIQKIIEEGLDQSGSIRPHYSDGEPAYTRSIPHFHCVFKPEDGLPILQSKRIAVKTFLRELDWIWRLQSNDVHQLQKMGCQVWNEWQLADGTIGKAYGYQLAKKCHQGTDKAPMNQVAFILDQIQHHPNSRRIMTSLYDVDDLAEMALEPCVFLTHWQVSPDGKLQLNVVQRSADCALGLPSNWFEYGVLHRRVAQVTGRDLGDLHWTIFNAHIYLRHMDQLQEQVQGHWQNLPQPELVLPSSLDFFETPLTDCQVINYHHLGNFNYEISI</sequence>
<dbReference type="InterPro" id="IPR045097">
    <property type="entry name" value="Thymidate_synth/dCMP_Mease"/>
</dbReference>
<dbReference type="Gene3D" id="3.30.572.10">
    <property type="entry name" value="Thymidylate synthase/dCMP hydroxymethylase domain"/>
    <property type="match status" value="1"/>
</dbReference>
<dbReference type="CDD" id="cd00351">
    <property type="entry name" value="TS_Pyrimidine_HMase"/>
    <property type="match status" value="1"/>
</dbReference>
<gene>
    <name evidence="8" type="primary">thyA</name>
    <name evidence="8" type="ORF">QP433_00425</name>
</gene>
<evidence type="ECO:0000313" key="8">
    <source>
        <dbReference type="EMBL" id="MDK7186442.1"/>
    </source>
</evidence>
<dbReference type="InterPro" id="IPR023451">
    <property type="entry name" value="Thymidate_synth/dCMP_Mease_dom"/>
</dbReference>
<dbReference type="PANTHER" id="PTHR11548:SF1">
    <property type="entry name" value="THYMIDYLATE SYNTHASE 1"/>
    <property type="match status" value="1"/>
</dbReference>